<evidence type="ECO:0000313" key="3">
    <source>
        <dbReference type="Proteomes" id="UP000011115"/>
    </source>
</evidence>
<name>M1CTF5_SOLTU</name>
<organism evidence="2 3">
    <name type="scientific">Solanum tuberosum</name>
    <name type="common">Potato</name>
    <dbReference type="NCBI Taxonomy" id="4113"/>
    <lineage>
        <taxon>Eukaryota</taxon>
        <taxon>Viridiplantae</taxon>
        <taxon>Streptophyta</taxon>
        <taxon>Embryophyta</taxon>
        <taxon>Tracheophyta</taxon>
        <taxon>Spermatophyta</taxon>
        <taxon>Magnoliopsida</taxon>
        <taxon>eudicotyledons</taxon>
        <taxon>Gunneridae</taxon>
        <taxon>Pentapetalae</taxon>
        <taxon>asterids</taxon>
        <taxon>lamiids</taxon>
        <taxon>Solanales</taxon>
        <taxon>Solanaceae</taxon>
        <taxon>Solanoideae</taxon>
        <taxon>Solaneae</taxon>
        <taxon>Solanum</taxon>
    </lineage>
</organism>
<dbReference type="PaxDb" id="4113-PGSC0003DMT400074265"/>
<dbReference type="Gramene" id="PGSC0003DMT400074265">
    <property type="protein sequence ID" value="PGSC0003DMT400074265"/>
    <property type="gene ID" value="PGSC0003DMG400028859"/>
</dbReference>
<feature type="coiled-coil region" evidence="1">
    <location>
        <begin position="5"/>
        <end position="32"/>
    </location>
</feature>
<protein>
    <submittedName>
        <fullName evidence="2">Uncharacterized protein</fullName>
    </submittedName>
</protein>
<evidence type="ECO:0000256" key="1">
    <source>
        <dbReference type="SAM" id="Coils"/>
    </source>
</evidence>
<reference evidence="3" key="1">
    <citation type="journal article" date="2011" name="Nature">
        <title>Genome sequence and analysis of the tuber crop potato.</title>
        <authorList>
            <consortium name="The Potato Genome Sequencing Consortium"/>
        </authorList>
    </citation>
    <scope>NUCLEOTIDE SEQUENCE [LARGE SCALE GENOMIC DNA]</scope>
    <source>
        <strain evidence="3">cv. DM1-3 516 R44</strain>
    </source>
</reference>
<keyword evidence="3" id="KW-1185">Reference proteome</keyword>
<dbReference type="HOGENOM" id="CLU_2927163_0_0_1"/>
<sequence length="61" mass="7544">MTEGFKRLNQTIEKLETEKEKMTQHIHSLQERIRFLLGNKIKTYHYKYKTTQRDQRVLHLI</sequence>
<dbReference type="Proteomes" id="UP000011115">
    <property type="component" value="Unassembled WGS sequence"/>
</dbReference>
<dbReference type="InParanoid" id="M1CTF5"/>
<accession>M1CTF5</accession>
<proteinExistence type="predicted"/>
<dbReference type="AlphaFoldDB" id="M1CTF5"/>
<keyword evidence="1" id="KW-0175">Coiled coil</keyword>
<dbReference type="EnsemblPlants" id="PGSC0003DMT400074265">
    <property type="protein sequence ID" value="PGSC0003DMT400074265"/>
    <property type="gene ID" value="PGSC0003DMG400028859"/>
</dbReference>
<evidence type="ECO:0000313" key="2">
    <source>
        <dbReference type="EnsemblPlants" id="PGSC0003DMT400074265"/>
    </source>
</evidence>
<reference evidence="2" key="2">
    <citation type="submission" date="2015-06" db="UniProtKB">
        <authorList>
            <consortium name="EnsemblPlants"/>
        </authorList>
    </citation>
    <scope>IDENTIFICATION</scope>
    <source>
        <strain evidence="2">DM1-3 516 R44</strain>
    </source>
</reference>